<protein>
    <submittedName>
        <fullName evidence="2">Type II toxin-antitoxin system RelE/ParE family toxin</fullName>
    </submittedName>
</protein>
<evidence type="ECO:0000313" key="2">
    <source>
        <dbReference type="EMBL" id="MBE9115275.1"/>
    </source>
</evidence>
<dbReference type="Proteomes" id="UP000654482">
    <property type="component" value="Unassembled WGS sequence"/>
</dbReference>
<reference evidence="2" key="1">
    <citation type="submission" date="2020-10" db="EMBL/GenBank/DDBJ databases">
        <authorList>
            <person name="Castelo-Branco R."/>
            <person name="Eusebio N."/>
            <person name="Adriana R."/>
            <person name="Vieira A."/>
            <person name="Brugerolle De Fraissinette N."/>
            <person name="Rezende De Castro R."/>
            <person name="Schneider M.P."/>
            <person name="Vasconcelos V."/>
            <person name="Leao P.N."/>
        </authorList>
    </citation>
    <scope>NUCLEOTIDE SEQUENCE</scope>
    <source>
        <strain evidence="2">LEGE 07157</strain>
    </source>
</reference>
<evidence type="ECO:0000313" key="3">
    <source>
        <dbReference type="Proteomes" id="UP000654482"/>
    </source>
</evidence>
<dbReference type="InterPro" id="IPR007712">
    <property type="entry name" value="RelE/ParE_toxin"/>
</dbReference>
<dbReference type="Pfam" id="PF05016">
    <property type="entry name" value="ParE_toxin"/>
    <property type="match status" value="1"/>
</dbReference>
<sequence length="111" mass="12714">MKYHIEISSMAEGEADSAFQWLSQVNSPKRAIQWYSGLLQAIESLSQMLKRCALARENQCFSQEIRQFLYGKGHNAYRILFTILEGQEVSTVRILHIRHGSQQTLGEDPEA</sequence>
<evidence type="ECO:0000256" key="1">
    <source>
        <dbReference type="ARBA" id="ARBA00022649"/>
    </source>
</evidence>
<keyword evidence="3" id="KW-1185">Reference proteome</keyword>
<proteinExistence type="predicted"/>
<dbReference type="RefSeq" id="WP_194028354.1">
    <property type="nucleotide sequence ID" value="NZ_JADEWZ010000005.1"/>
</dbReference>
<dbReference type="AlphaFoldDB" id="A0A8J7B0Z9"/>
<dbReference type="Gene3D" id="3.30.2310.20">
    <property type="entry name" value="RelE-like"/>
    <property type="match status" value="1"/>
</dbReference>
<keyword evidence="1" id="KW-1277">Toxin-antitoxin system</keyword>
<gene>
    <name evidence="2" type="ORF">IQ249_05105</name>
</gene>
<dbReference type="InterPro" id="IPR035093">
    <property type="entry name" value="RelE/ParE_toxin_dom_sf"/>
</dbReference>
<dbReference type="EMBL" id="JADEWZ010000005">
    <property type="protein sequence ID" value="MBE9115275.1"/>
    <property type="molecule type" value="Genomic_DNA"/>
</dbReference>
<accession>A0A8J7B0Z9</accession>
<comment type="caution">
    <text evidence="2">The sequence shown here is derived from an EMBL/GenBank/DDBJ whole genome shotgun (WGS) entry which is preliminary data.</text>
</comment>
<name>A0A8J7B0Z9_9CYAN</name>
<organism evidence="2 3">
    <name type="scientific">Lusitaniella coriacea LEGE 07157</name>
    <dbReference type="NCBI Taxonomy" id="945747"/>
    <lineage>
        <taxon>Bacteria</taxon>
        <taxon>Bacillati</taxon>
        <taxon>Cyanobacteriota</taxon>
        <taxon>Cyanophyceae</taxon>
        <taxon>Spirulinales</taxon>
        <taxon>Lusitaniellaceae</taxon>
        <taxon>Lusitaniella</taxon>
    </lineage>
</organism>